<gene>
    <name evidence="1" type="ORF">LTRI10_LOCUS12723</name>
</gene>
<protein>
    <submittedName>
        <fullName evidence="1">Uncharacterized protein</fullName>
    </submittedName>
</protein>
<dbReference type="EMBL" id="OZ034815">
    <property type="protein sequence ID" value="CAL1370608.1"/>
    <property type="molecule type" value="Genomic_DNA"/>
</dbReference>
<name>A0AAV2D9N8_9ROSI</name>
<dbReference type="AlphaFoldDB" id="A0AAV2D9N8"/>
<sequence length="98" mass="11452">MFSKEVWRIISAFVDLKRTGTDITKMIRRRPSRLLSNPKKWCTMVFLPAFCWCIWLETNSRICKEEFGSVQVVGFRIAYSIADWLGASQKVDRDQANC</sequence>
<dbReference type="Proteomes" id="UP001497516">
    <property type="component" value="Chromosome 2"/>
</dbReference>
<organism evidence="1 2">
    <name type="scientific">Linum trigynum</name>
    <dbReference type="NCBI Taxonomy" id="586398"/>
    <lineage>
        <taxon>Eukaryota</taxon>
        <taxon>Viridiplantae</taxon>
        <taxon>Streptophyta</taxon>
        <taxon>Embryophyta</taxon>
        <taxon>Tracheophyta</taxon>
        <taxon>Spermatophyta</taxon>
        <taxon>Magnoliopsida</taxon>
        <taxon>eudicotyledons</taxon>
        <taxon>Gunneridae</taxon>
        <taxon>Pentapetalae</taxon>
        <taxon>rosids</taxon>
        <taxon>fabids</taxon>
        <taxon>Malpighiales</taxon>
        <taxon>Linaceae</taxon>
        <taxon>Linum</taxon>
    </lineage>
</organism>
<proteinExistence type="predicted"/>
<reference evidence="1 2" key="1">
    <citation type="submission" date="2024-04" db="EMBL/GenBank/DDBJ databases">
        <authorList>
            <person name="Fracassetti M."/>
        </authorList>
    </citation>
    <scope>NUCLEOTIDE SEQUENCE [LARGE SCALE GENOMIC DNA]</scope>
</reference>
<evidence type="ECO:0000313" key="2">
    <source>
        <dbReference type="Proteomes" id="UP001497516"/>
    </source>
</evidence>
<keyword evidence="2" id="KW-1185">Reference proteome</keyword>
<accession>A0AAV2D9N8</accession>
<evidence type="ECO:0000313" key="1">
    <source>
        <dbReference type="EMBL" id="CAL1370608.1"/>
    </source>
</evidence>